<dbReference type="PATRIC" id="fig|1069083.5.peg.994"/>
<protein>
    <submittedName>
        <fullName evidence="2">S-layer protein</fullName>
    </submittedName>
</protein>
<dbReference type="EMBL" id="APMM01000031">
    <property type="protein sequence ID" value="ENN95986.1"/>
    <property type="molecule type" value="Genomic_DNA"/>
</dbReference>
<reference evidence="2 3" key="1">
    <citation type="journal article" date="2013" name="Genome Announc.">
        <title>Draft Genome Sequence of a Highly Flagellated, Fast-Swimming Archaeon, Methanocaldococcus villosus Strain KIN24-T80 (DSM 22612).</title>
        <authorList>
            <person name="Thennarasu S."/>
            <person name="Polireddy D."/>
            <person name="Antony A."/>
            <person name="Yada M.R."/>
            <person name="Algarawi S."/>
            <person name="Sivakumar N."/>
        </authorList>
    </citation>
    <scope>NUCLEOTIDE SEQUENCE [LARGE SCALE GENOMIC DNA]</scope>
    <source>
        <strain evidence="2 3">KIN24-T80</strain>
    </source>
</reference>
<sequence length="394" mass="46332">MKKVLLIFLILTSVFAMEPIIVANKSTVDYNNSLILMDNYYSSKKIIIENDTVKMISRNILYLPFKNSLDIRLKNDILRVKIERNNDDIIFKDIYYIIKLDKEIEINGEKYNVKNFGNFILLLGDGENVTTKGSFEFNNYRINIKLVSMDHKSLIVDIYKDGVAVEKNVKLNMGEMYYSKGIAVKYKNYSKNLFEFTVYKAIKIEKGKDYPLDKRFTVEDINNYIKLKFKNSFKNRLNLSNCYIYPINKTLFKAIVEYIDSYKKENISFENGFYIMGNKVYYKGKEVRSGEKFYFGSVDIINNDIFNMDRDVILVGGERVNSYVRELVRRGLLKDRITETNPGRFKGYIIKIRNKNHFIYVLAGSDRWGTKAAIEAFLNRYHGEDKLLVNWKKE</sequence>
<dbReference type="InterPro" id="IPR022651">
    <property type="entry name" value="S_layer_C"/>
</dbReference>
<comment type="caution">
    <text evidence="2">The sequence shown here is derived from an EMBL/GenBank/DDBJ whole genome shotgun (WGS) entry which is preliminary data.</text>
</comment>
<keyword evidence="3" id="KW-1185">Reference proteome</keyword>
<accession>N6VS58</accession>
<dbReference type="Proteomes" id="UP000053695">
    <property type="component" value="Unassembled WGS sequence"/>
</dbReference>
<evidence type="ECO:0000313" key="2">
    <source>
        <dbReference type="EMBL" id="ENN95986.1"/>
    </source>
</evidence>
<evidence type="ECO:0000313" key="3">
    <source>
        <dbReference type="Proteomes" id="UP000053695"/>
    </source>
</evidence>
<dbReference type="OrthoDB" id="148350at2157"/>
<dbReference type="RefSeq" id="WP_004592145.1">
    <property type="nucleotide sequence ID" value="NZ_APMM01000031.1"/>
</dbReference>
<name>N6VS58_9EURY</name>
<feature type="domain" description="S-layer protein outer" evidence="1">
    <location>
        <begin position="307"/>
        <end position="379"/>
    </location>
</feature>
<dbReference type="Pfam" id="PF05124">
    <property type="entry name" value="S_layer_C"/>
    <property type="match status" value="1"/>
</dbReference>
<dbReference type="AlphaFoldDB" id="N6VS58"/>
<evidence type="ECO:0000259" key="1">
    <source>
        <dbReference type="Pfam" id="PF05124"/>
    </source>
</evidence>
<dbReference type="STRING" id="1069083.GCA_000371805_00475"/>
<proteinExistence type="predicted"/>
<organism evidence="2 3">
    <name type="scientific">Methanocaldococcus villosus KIN24-T80</name>
    <dbReference type="NCBI Taxonomy" id="1069083"/>
    <lineage>
        <taxon>Archaea</taxon>
        <taxon>Methanobacteriati</taxon>
        <taxon>Methanobacteriota</taxon>
        <taxon>Methanomada group</taxon>
        <taxon>Methanococci</taxon>
        <taxon>Methanococcales</taxon>
        <taxon>Methanocaldococcaceae</taxon>
        <taxon>Methanocaldococcus</taxon>
    </lineage>
</organism>
<gene>
    <name evidence="2" type="ORF">J422_05070</name>
</gene>